<evidence type="ECO:0000256" key="2">
    <source>
        <dbReference type="SAM" id="Phobius"/>
    </source>
</evidence>
<proteinExistence type="predicted"/>
<evidence type="ECO:0008006" key="5">
    <source>
        <dbReference type="Google" id="ProtNLM"/>
    </source>
</evidence>
<accession>A0A1E1IWZ2</accession>
<name>A0A1E1IWZ2_LEIGU</name>
<keyword evidence="2" id="KW-1133">Transmembrane helix</keyword>
<feature type="transmembrane region" description="Helical" evidence="2">
    <location>
        <begin position="326"/>
        <end position="359"/>
    </location>
</feature>
<protein>
    <recommendedName>
        <fullName evidence="5">Membrane-associated protein</fullName>
    </recommendedName>
</protein>
<feature type="signal peptide" evidence="3">
    <location>
        <begin position="1"/>
        <end position="39"/>
    </location>
</feature>
<evidence type="ECO:0000256" key="3">
    <source>
        <dbReference type="SAM" id="SignalP"/>
    </source>
</evidence>
<keyword evidence="2" id="KW-0812">Transmembrane</keyword>
<feature type="region of interest" description="Disordered" evidence="1">
    <location>
        <begin position="374"/>
        <end position="416"/>
    </location>
</feature>
<keyword evidence="3" id="KW-0732">Signal</keyword>
<keyword evidence="2" id="KW-0472">Membrane</keyword>
<sequence>MPTAGIFKRFYSRTALLLLLLSPLTIIFFPSSPPGVTYAYTVQPPAMETPPSGSMLFWTEMLNLMATTPTKNNATVKVLSPNLPSKQHSDAEVNTGITSAEVSAMLLKYPHLVLPDGLTSTAAATKMDSAYSFNRKTTVRRFGSQPPLGNGRELRPRSMQLITALFHNTGAGETGADIFIANATYMVQLLLSGEPAKWTISLSTSSSVILSLIVQAIAVLTSSRTKVCTPMVDSMVVLQADPQRKVIGDGNGGLLVDVSVNCGVTSVMTSRLLDIVEYNSMLLFLNTANITLAFQNSSRSLSTVEVTATAIRTTGNAAICDKACQGMIAMACVLVTLIAISVTITLTAVCCPCFCLHVYDGNSAKKSTTCESPTYNTSDTNGAEECNVRQGIEVRSREGSSHAPMSTSEEERGQAK</sequence>
<evidence type="ECO:0000256" key="1">
    <source>
        <dbReference type="SAM" id="MobiDB-lite"/>
    </source>
</evidence>
<feature type="chain" id="PRO_5009113819" description="Membrane-associated protein" evidence="3">
    <location>
        <begin position="40"/>
        <end position="416"/>
    </location>
</feature>
<evidence type="ECO:0000313" key="4">
    <source>
        <dbReference type="EMBL" id="CCM15818.1"/>
    </source>
</evidence>
<organism evidence="4">
    <name type="scientific">Leishmania guyanensis</name>
    <dbReference type="NCBI Taxonomy" id="5670"/>
    <lineage>
        <taxon>Eukaryota</taxon>
        <taxon>Discoba</taxon>
        <taxon>Euglenozoa</taxon>
        <taxon>Kinetoplastea</taxon>
        <taxon>Metakinetoplastina</taxon>
        <taxon>Trypanosomatida</taxon>
        <taxon>Trypanosomatidae</taxon>
        <taxon>Leishmaniinae</taxon>
        <taxon>Leishmania</taxon>
        <taxon>Leishmania guyanensis species complex</taxon>
    </lineage>
</organism>
<reference evidence="4" key="1">
    <citation type="submission" date="2012-08" db="EMBL/GenBank/DDBJ databases">
        <title>Comparative genomics of metastatic and non-metastatic Leishmania guyanensis provides insights into polygenic factors involved in Leishmania RNA virus infection.</title>
        <authorList>
            <person name="Smith D."/>
            <person name="Hertz-Fowler C."/>
            <person name="Martin R."/>
            <person name="Dickens N."/>
            <person name="Fasel N."/>
            <person name="Falquet L."/>
            <person name="Beverley S."/>
            <person name="Zangger H."/>
            <person name="Calderon-Copete S."/>
            <person name="Mottram J."/>
            <person name="Xenarios I."/>
        </authorList>
    </citation>
    <scope>NUCLEOTIDE SEQUENCE</scope>
    <source>
        <strain evidence="4">MHOM/BR/75/M4147/SSU:IR2SAT-LUC</strain>
    </source>
</reference>
<dbReference type="AlphaFoldDB" id="A0A1E1IWZ2"/>
<gene>
    <name evidence="4" type="primary">LgM4147LRVhigh.23.01080.02110</name>
    <name evidence="4" type="ORF">BN36_2333330</name>
</gene>
<dbReference type="EMBL" id="CALQ01000936">
    <property type="protein sequence ID" value="CCM15818.1"/>
    <property type="molecule type" value="Genomic_DNA"/>
</dbReference>